<comment type="caution">
    <text evidence="1">The sequence shown here is derived from an EMBL/GenBank/DDBJ whole genome shotgun (WGS) entry which is preliminary data.</text>
</comment>
<dbReference type="EMBL" id="WIXE01023855">
    <property type="protein sequence ID" value="KAK5966133.1"/>
    <property type="molecule type" value="Genomic_DNA"/>
</dbReference>
<proteinExistence type="predicted"/>
<reference evidence="1 2" key="1">
    <citation type="submission" date="2019-10" db="EMBL/GenBank/DDBJ databases">
        <title>Assembly and Annotation for the nematode Trichostrongylus colubriformis.</title>
        <authorList>
            <person name="Martin J."/>
        </authorList>
    </citation>
    <scope>NUCLEOTIDE SEQUENCE [LARGE SCALE GENOMIC DNA]</scope>
    <source>
        <strain evidence="1">G859</strain>
        <tissue evidence="1">Whole worm</tissue>
    </source>
</reference>
<keyword evidence="2" id="KW-1185">Reference proteome</keyword>
<evidence type="ECO:0000313" key="1">
    <source>
        <dbReference type="EMBL" id="KAK5966133.1"/>
    </source>
</evidence>
<protein>
    <submittedName>
        <fullName evidence="1">Uncharacterized protein</fullName>
    </submittedName>
</protein>
<evidence type="ECO:0000313" key="2">
    <source>
        <dbReference type="Proteomes" id="UP001331761"/>
    </source>
</evidence>
<accession>A0AAN8F6V2</accession>
<dbReference type="AlphaFoldDB" id="A0AAN8F6V2"/>
<gene>
    <name evidence="1" type="ORF">GCK32_017999</name>
</gene>
<organism evidence="1 2">
    <name type="scientific">Trichostrongylus colubriformis</name>
    <name type="common">Black scour worm</name>
    <dbReference type="NCBI Taxonomy" id="6319"/>
    <lineage>
        <taxon>Eukaryota</taxon>
        <taxon>Metazoa</taxon>
        <taxon>Ecdysozoa</taxon>
        <taxon>Nematoda</taxon>
        <taxon>Chromadorea</taxon>
        <taxon>Rhabditida</taxon>
        <taxon>Rhabditina</taxon>
        <taxon>Rhabditomorpha</taxon>
        <taxon>Strongyloidea</taxon>
        <taxon>Trichostrongylidae</taxon>
        <taxon>Trichostrongylus</taxon>
    </lineage>
</organism>
<name>A0AAN8F6V2_TRICO</name>
<sequence>MRNAVMSVQMENSYRHRVPARRAPLALIELVVRTRNAFCVLPELPLNLLERLVVNNATHRYVRLANFW</sequence>
<dbReference type="Proteomes" id="UP001331761">
    <property type="component" value="Unassembled WGS sequence"/>
</dbReference>